<feature type="transmembrane region" description="Helical" evidence="6">
    <location>
        <begin position="253"/>
        <end position="274"/>
    </location>
</feature>
<gene>
    <name evidence="8" type="ORF">PAUR_b0875</name>
</gene>
<accession>A0ABR9EKJ4</accession>
<dbReference type="EMBL" id="AQGV01000015">
    <property type="protein sequence ID" value="MBE0370775.1"/>
    <property type="molecule type" value="Genomic_DNA"/>
</dbReference>
<evidence type="ECO:0000256" key="1">
    <source>
        <dbReference type="ARBA" id="ARBA00004651"/>
    </source>
</evidence>
<dbReference type="Proteomes" id="UP000615755">
    <property type="component" value="Unassembled WGS sequence"/>
</dbReference>
<dbReference type="PANTHER" id="PTHR30287:SF2">
    <property type="entry name" value="BLL1001 PROTEIN"/>
    <property type="match status" value="1"/>
</dbReference>
<reference evidence="8 9" key="1">
    <citation type="submission" date="2015-03" db="EMBL/GenBank/DDBJ databases">
        <title>Genome sequence of Pseudoalteromonas aurantia.</title>
        <authorList>
            <person name="Xie B.-B."/>
            <person name="Rong J.-C."/>
            <person name="Qin Q.-L."/>
            <person name="Zhang Y.-Z."/>
        </authorList>
    </citation>
    <scope>NUCLEOTIDE SEQUENCE [LARGE SCALE GENOMIC DNA]</scope>
    <source>
        <strain evidence="8 9">208</strain>
    </source>
</reference>
<protein>
    <submittedName>
        <fullName evidence="8">ABC transport system permease protein</fullName>
    </submittedName>
</protein>
<dbReference type="RefSeq" id="WP_192509825.1">
    <property type="nucleotide sequence ID" value="NZ_AQGV01000015.1"/>
</dbReference>
<feature type="transmembrane region" description="Helical" evidence="6">
    <location>
        <begin position="405"/>
        <end position="430"/>
    </location>
</feature>
<keyword evidence="2" id="KW-1003">Cell membrane</keyword>
<evidence type="ECO:0000259" key="7">
    <source>
        <dbReference type="Pfam" id="PF02687"/>
    </source>
</evidence>
<name>A0ABR9EKJ4_9GAMM</name>
<feature type="transmembrane region" description="Helical" evidence="6">
    <location>
        <begin position="450"/>
        <end position="474"/>
    </location>
</feature>
<evidence type="ECO:0000256" key="5">
    <source>
        <dbReference type="ARBA" id="ARBA00023136"/>
    </source>
</evidence>
<dbReference type="InterPro" id="IPR003838">
    <property type="entry name" value="ABC3_permease_C"/>
</dbReference>
<feature type="domain" description="ABC3 transporter permease C-terminal" evidence="7">
    <location>
        <begin position="693"/>
        <end position="809"/>
    </location>
</feature>
<feature type="transmembrane region" description="Helical" evidence="6">
    <location>
        <begin position="295"/>
        <end position="326"/>
    </location>
</feature>
<feature type="transmembrane region" description="Helical" evidence="6">
    <location>
        <begin position="782"/>
        <end position="804"/>
    </location>
</feature>
<dbReference type="Pfam" id="PF02687">
    <property type="entry name" value="FtsX"/>
    <property type="match status" value="1"/>
</dbReference>
<keyword evidence="3 6" id="KW-0812">Transmembrane</keyword>
<evidence type="ECO:0000313" key="8">
    <source>
        <dbReference type="EMBL" id="MBE0370775.1"/>
    </source>
</evidence>
<evidence type="ECO:0000256" key="6">
    <source>
        <dbReference type="SAM" id="Phobius"/>
    </source>
</evidence>
<feature type="transmembrane region" description="Helical" evidence="6">
    <location>
        <begin position="346"/>
        <end position="367"/>
    </location>
</feature>
<evidence type="ECO:0000256" key="2">
    <source>
        <dbReference type="ARBA" id="ARBA00022475"/>
    </source>
</evidence>
<keyword evidence="9" id="KW-1185">Reference proteome</keyword>
<organism evidence="8 9">
    <name type="scientific">Pseudoalteromonas aurantia 208</name>
    <dbReference type="NCBI Taxonomy" id="1314867"/>
    <lineage>
        <taxon>Bacteria</taxon>
        <taxon>Pseudomonadati</taxon>
        <taxon>Pseudomonadota</taxon>
        <taxon>Gammaproteobacteria</taxon>
        <taxon>Alteromonadales</taxon>
        <taxon>Pseudoalteromonadaceae</taxon>
        <taxon>Pseudoalteromonas</taxon>
    </lineage>
</organism>
<comment type="subcellular location">
    <subcellularLocation>
        <location evidence="1">Cell membrane</location>
        <topology evidence="1">Multi-pass membrane protein</topology>
    </subcellularLocation>
</comment>
<evidence type="ECO:0000256" key="4">
    <source>
        <dbReference type="ARBA" id="ARBA00022989"/>
    </source>
</evidence>
<feature type="transmembrane region" description="Helical" evidence="6">
    <location>
        <begin position="379"/>
        <end position="399"/>
    </location>
</feature>
<feature type="transmembrane region" description="Helical" evidence="6">
    <location>
        <begin position="21"/>
        <end position="42"/>
    </location>
</feature>
<comment type="caution">
    <text evidence="8">The sequence shown here is derived from an EMBL/GenBank/DDBJ whole genome shotgun (WGS) entry which is preliminary data.</text>
</comment>
<feature type="transmembrane region" description="Helical" evidence="6">
    <location>
        <begin position="734"/>
        <end position="762"/>
    </location>
</feature>
<feature type="transmembrane region" description="Helical" evidence="6">
    <location>
        <begin position="692"/>
        <end position="713"/>
    </location>
</feature>
<keyword evidence="5 6" id="KW-0472">Membrane</keyword>
<keyword evidence="4 6" id="KW-1133">Transmembrane helix</keyword>
<dbReference type="PANTHER" id="PTHR30287">
    <property type="entry name" value="MEMBRANE COMPONENT OF PREDICTED ABC SUPERFAMILY METABOLITE UPTAKE TRANSPORTER"/>
    <property type="match status" value="1"/>
</dbReference>
<evidence type="ECO:0000313" key="9">
    <source>
        <dbReference type="Proteomes" id="UP000615755"/>
    </source>
</evidence>
<evidence type="ECO:0000256" key="3">
    <source>
        <dbReference type="ARBA" id="ARBA00022692"/>
    </source>
</evidence>
<sequence length="819" mass="91234">MVEFKLILLTYWGFYRRHFGLLVLFLVGLSLGSALLTAIQGLNFEAAKRYQSTTAMINHPISHFIRPILGQNYLPFALWEQLRAKGVTSAQPVLEGTIKTQAGQLLRIKGVNLLQWLNKTSTAQNVTAPLSRSQTAAMPMSFLNTLYLDPTMIIRLGLDPDNPVLIFENTEQSMPVIAMEGLGKSGLVDIHVADTLLQANGQISYFEVTNDTANSQLALSIIRALTSTVGRVESVEEQAFDGLSQAFFLNLKALALLGYVVGAFLSFNAIKLAYTSRQVLQQQLFILGCSMKMLLKALIVELIALSFIAAIFGAVLGSVLANLLVLDVSSTLQSLYKLDRALVVSFDWWLVLLAFILNGVVLFGFVLMQVRHRHLKFVWLRFTAVFVTVFITGYYYFYAVTEVEALMLCVGVLMLFFIVTPITIKSVFVVNWPTKNVVLLWLRADSSNQLSALSSSVLAMLMAVGAAISMQIMVGSFSDALDKHLTKRLSADLYIRVEDKLDELKNTLAQRQDIERVGVYWHAPVEVIKNTGESDHIYSAKLMSFGQSSEYYSHLNLLGDKSVTPRHFRVESSYHGCLINEPGLLKYQFSVGDKVIIQQQNRYLKCVITGVFYDYGEQALAFVSTTDTMLSSTIRFQQYGVSLWLEDAKSASGIRDELMTLHALDSSQIIENRQFKAFAKRLFNSTFTVTSALNFFIILIALFGMWVSFLTLGRQQLEPITVLQRLGVSNRTLLGAKLLQTGLIIGATLGLAVPLGVLLGWVLLNYVMPIAFGWSMALTIDWSVLTTFIVSIFIAALVFSAIPLRKVLIRNTPSEHMHL</sequence>
<proteinExistence type="predicted"/>
<dbReference type="InterPro" id="IPR038766">
    <property type="entry name" value="Membrane_comp_ABC_pdt"/>
</dbReference>